<protein>
    <recommendedName>
        <fullName evidence="3">VTT domain-containing protein</fullName>
    </recommendedName>
</protein>
<dbReference type="RefSeq" id="WP_099082476.1">
    <property type="nucleotide sequence ID" value="NZ_AWQQ01000037.1"/>
</dbReference>
<comment type="caution">
    <text evidence="4">The sequence shown here is derived from an EMBL/GenBank/DDBJ whole genome shotgun (WGS) entry which is preliminary data.</text>
</comment>
<dbReference type="AlphaFoldDB" id="A0A2C6MFP6"/>
<organism evidence="4 5">
    <name type="scientific">Desulforamulus profundi</name>
    <dbReference type="NCBI Taxonomy" id="1383067"/>
    <lineage>
        <taxon>Bacteria</taxon>
        <taxon>Bacillati</taxon>
        <taxon>Bacillota</taxon>
        <taxon>Clostridia</taxon>
        <taxon>Eubacteriales</taxon>
        <taxon>Peptococcaceae</taxon>
        <taxon>Desulforamulus</taxon>
    </lineage>
</organism>
<dbReference type="OrthoDB" id="9813426at2"/>
<keyword evidence="2" id="KW-0812">Transmembrane</keyword>
<dbReference type="Proteomes" id="UP000222564">
    <property type="component" value="Unassembled WGS sequence"/>
</dbReference>
<feature type="transmembrane region" description="Helical" evidence="2">
    <location>
        <begin position="48"/>
        <end position="72"/>
    </location>
</feature>
<evidence type="ECO:0000256" key="2">
    <source>
        <dbReference type="SAM" id="Phobius"/>
    </source>
</evidence>
<evidence type="ECO:0000313" key="4">
    <source>
        <dbReference type="EMBL" id="PHJ38998.1"/>
    </source>
</evidence>
<dbReference type="EMBL" id="AWQQ01000037">
    <property type="protein sequence ID" value="PHJ38998.1"/>
    <property type="molecule type" value="Genomic_DNA"/>
</dbReference>
<keyword evidence="2" id="KW-0472">Membrane</keyword>
<accession>A0A2C6MFP6</accession>
<gene>
    <name evidence="4" type="ORF">P378_05650</name>
</gene>
<feature type="domain" description="VTT" evidence="3">
    <location>
        <begin position="30"/>
        <end position="156"/>
    </location>
</feature>
<dbReference type="PANTHER" id="PTHR42709">
    <property type="entry name" value="ALKALINE PHOSPHATASE LIKE PROTEIN"/>
    <property type="match status" value="1"/>
</dbReference>
<dbReference type="GO" id="GO:0005886">
    <property type="term" value="C:plasma membrane"/>
    <property type="evidence" value="ECO:0007669"/>
    <property type="project" value="TreeGrafter"/>
</dbReference>
<feature type="transmembrane region" description="Helical" evidence="2">
    <location>
        <begin position="136"/>
        <end position="158"/>
    </location>
</feature>
<dbReference type="PANTHER" id="PTHR42709:SF9">
    <property type="entry name" value="ALKALINE PHOSPHATASE LIKE PROTEIN"/>
    <property type="match status" value="1"/>
</dbReference>
<name>A0A2C6MFP6_9FIRM</name>
<evidence type="ECO:0000313" key="5">
    <source>
        <dbReference type="Proteomes" id="UP000222564"/>
    </source>
</evidence>
<comment type="similarity">
    <text evidence="1">Belongs to the DedA family.</text>
</comment>
<dbReference type="InterPro" id="IPR051311">
    <property type="entry name" value="DedA_domain"/>
</dbReference>
<keyword evidence="2" id="KW-1133">Transmembrane helix</keyword>
<reference evidence="4 5" key="1">
    <citation type="submission" date="2013-09" db="EMBL/GenBank/DDBJ databases">
        <title>Biodegradation of hydrocarbons in the deep terrestrial subsurface : characterization of a microbial consortium composed of two Desulfotomaculum species originating from a deep geological formation.</title>
        <authorList>
            <person name="Aullo T."/>
            <person name="Berlendis S."/>
            <person name="Lascourreges J.-F."/>
            <person name="Dessort D."/>
            <person name="Saint-Laurent S."/>
            <person name="Schraauwers B."/>
            <person name="Mas J."/>
            <person name="Magot M."/>
            <person name="Ranchou-Peyruse A."/>
        </authorList>
    </citation>
    <scope>NUCLEOTIDE SEQUENCE [LARGE SCALE GENOMIC DNA]</scope>
    <source>
        <strain evidence="4 5">Bs107</strain>
    </source>
</reference>
<proteinExistence type="inferred from homology"/>
<sequence length="194" mass="21461">MADKILEILSSLGLPGLFVGVYLEALGIPFPGSVLVALAGFLSKQGKINIVLAWLVSMLGYILGSASAFLIGQHVGEPFIKRWGRYLQLTPQRFDRAQQWLKKSAPGFIIGGRFIPTVGNVTPYVAGISGISLVQFLLYDIIHALLWLTTFLGAGALLGKNWLRLVDGPWFKWLWVAGGLFLLIYIFRHINVHR</sequence>
<evidence type="ECO:0000259" key="3">
    <source>
        <dbReference type="Pfam" id="PF09335"/>
    </source>
</evidence>
<dbReference type="Pfam" id="PF09335">
    <property type="entry name" value="VTT_dom"/>
    <property type="match status" value="1"/>
</dbReference>
<feature type="transmembrane region" description="Helical" evidence="2">
    <location>
        <begin position="12"/>
        <end position="42"/>
    </location>
</feature>
<evidence type="ECO:0000256" key="1">
    <source>
        <dbReference type="ARBA" id="ARBA00010792"/>
    </source>
</evidence>
<feature type="transmembrane region" description="Helical" evidence="2">
    <location>
        <begin position="170"/>
        <end position="187"/>
    </location>
</feature>
<dbReference type="InterPro" id="IPR032816">
    <property type="entry name" value="VTT_dom"/>
</dbReference>
<keyword evidence="5" id="KW-1185">Reference proteome</keyword>